<accession>A0ABW7UEX1</accession>
<keyword evidence="2" id="KW-0808">Transferase</keyword>
<dbReference type="Proteomes" id="UP001611339">
    <property type="component" value="Unassembled WGS sequence"/>
</dbReference>
<evidence type="ECO:0000313" key="2">
    <source>
        <dbReference type="EMBL" id="MFI1718209.1"/>
    </source>
</evidence>
<dbReference type="Gene3D" id="3.40.630.30">
    <property type="match status" value="1"/>
</dbReference>
<proteinExistence type="predicted"/>
<protein>
    <submittedName>
        <fullName evidence="2">GNAT family N-acetyltransferase</fullName>
        <ecNumber evidence="2">2.3.-.-</ecNumber>
    </submittedName>
</protein>
<feature type="domain" description="N-acetyltransferase" evidence="1">
    <location>
        <begin position="165"/>
        <end position="305"/>
    </location>
</feature>
<dbReference type="PROSITE" id="PS51186">
    <property type="entry name" value="GNAT"/>
    <property type="match status" value="1"/>
</dbReference>
<dbReference type="CDD" id="cd04301">
    <property type="entry name" value="NAT_SF"/>
    <property type="match status" value="1"/>
</dbReference>
<dbReference type="EMBL" id="JBIRUI010000020">
    <property type="protein sequence ID" value="MFI1718209.1"/>
    <property type="molecule type" value="Genomic_DNA"/>
</dbReference>
<dbReference type="Pfam" id="PF00583">
    <property type="entry name" value="Acetyltransf_1"/>
    <property type="match status" value="1"/>
</dbReference>
<dbReference type="InterPro" id="IPR000182">
    <property type="entry name" value="GNAT_dom"/>
</dbReference>
<dbReference type="EC" id="2.3.-.-" evidence="2"/>
<reference evidence="2 3" key="1">
    <citation type="submission" date="2024-10" db="EMBL/GenBank/DDBJ databases">
        <title>The Natural Products Discovery Center: Release of the First 8490 Sequenced Strains for Exploring Actinobacteria Biosynthetic Diversity.</title>
        <authorList>
            <person name="Kalkreuter E."/>
            <person name="Kautsar S.A."/>
            <person name="Yang D."/>
            <person name="Bader C.D."/>
            <person name="Teijaro C.N."/>
            <person name="Fluegel L."/>
            <person name="Davis C.M."/>
            <person name="Simpson J.R."/>
            <person name="Lauterbach L."/>
            <person name="Steele A.D."/>
            <person name="Gui C."/>
            <person name="Meng S."/>
            <person name="Li G."/>
            <person name="Viehrig K."/>
            <person name="Ye F."/>
            <person name="Su P."/>
            <person name="Kiefer A.F."/>
            <person name="Nichols A."/>
            <person name="Cepeda A.J."/>
            <person name="Yan W."/>
            <person name="Fan B."/>
            <person name="Jiang Y."/>
            <person name="Adhikari A."/>
            <person name="Zheng C.-J."/>
            <person name="Schuster L."/>
            <person name="Cowan T.M."/>
            <person name="Smanski M.J."/>
            <person name="Chevrette M.G."/>
            <person name="De Carvalho L.P.S."/>
            <person name="Shen B."/>
        </authorList>
    </citation>
    <scope>NUCLEOTIDE SEQUENCE [LARGE SCALE GENOMIC DNA]</scope>
    <source>
        <strain evidence="2 3">NPDC020602</strain>
    </source>
</reference>
<dbReference type="InterPro" id="IPR016181">
    <property type="entry name" value="Acyl_CoA_acyltransferase"/>
</dbReference>
<gene>
    <name evidence="2" type="ORF">ACH407_32195</name>
</gene>
<keyword evidence="2" id="KW-0012">Acyltransferase</keyword>
<organism evidence="2 3">
    <name type="scientific">Streptomyces litmocidini</name>
    <dbReference type="NCBI Taxonomy" id="67318"/>
    <lineage>
        <taxon>Bacteria</taxon>
        <taxon>Bacillati</taxon>
        <taxon>Actinomycetota</taxon>
        <taxon>Actinomycetes</taxon>
        <taxon>Kitasatosporales</taxon>
        <taxon>Streptomycetaceae</taxon>
        <taxon>Streptomyces</taxon>
    </lineage>
</organism>
<evidence type="ECO:0000313" key="3">
    <source>
        <dbReference type="Proteomes" id="UP001611339"/>
    </source>
</evidence>
<name>A0ABW7UEX1_9ACTN</name>
<dbReference type="RefSeq" id="WP_398712759.1">
    <property type="nucleotide sequence ID" value="NZ_JBIRUI010000020.1"/>
</dbReference>
<comment type="caution">
    <text evidence="2">The sequence shown here is derived from an EMBL/GenBank/DDBJ whole genome shotgun (WGS) entry which is preliminary data.</text>
</comment>
<keyword evidence="3" id="KW-1185">Reference proteome</keyword>
<evidence type="ECO:0000259" key="1">
    <source>
        <dbReference type="PROSITE" id="PS51186"/>
    </source>
</evidence>
<dbReference type="GO" id="GO:0016746">
    <property type="term" value="F:acyltransferase activity"/>
    <property type="evidence" value="ECO:0007669"/>
    <property type="project" value="UniProtKB-KW"/>
</dbReference>
<dbReference type="SUPFAM" id="SSF55729">
    <property type="entry name" value="Acyl-CoA N-acyltransferases (Nat)"/>
    <property type="match status" value="1"/>
</dbReference>
<sequence length="305" mass="32238">MAPHGQLAVRRPADVPLDSLVRLVRSYEENVTGVATCTREDILLETDHPGYEENSWCLTGPGDKVLAWAALSPSGDTVDAALTALPGPHGQSAARTLLCLVLDRVDELEAEHGRPYAVTVGGILRGDTVVPSVLEEAGFVPGATSGQYDIDLKVPALPPLLPDDGTIRPARPDDDEAMHGLHLRGLSKGPKTRDAAAFRASRNRLRDRGEVALLLEVAGRPAGYVLAQASGTEGRVLDLCVAPAFRGLGIGLALLTAALGDLRELGAERALVTLDTADPNEHEALARVLAVQGARVLTRFDRVDG</sequence>